<evidence type="ECO:0008006" key="3">
    <source>
        <dbReference type="Google" id="ProtNLM"/>
    </source>
</evidence>
<evidence type="ECO:0000313" key="2">
    <source>
        <dbReference type="Proteomes" id="UP000823941"/>
    </source>
</evidence>
<evidence type="ECO:0000313" key="1">
    <source>
        <dbReference type="EMBL" id="KAG7303172.1"/>
    </source>
</evidence>
<accession>A0ABQ7QD80</accession>
<reference evidence="1 2" key="1">
    <citation type="submission" date="2021-06" db="EMBL/GenBank/DDBJ databases">
        <title>A haploid diamondback moth (Plutella xylostella L.) genome assembly resolves 31 chromosomes and identifies a diamide resistance mutation.</title>
        <authorList>
            <person name="Ward C.M."/>
            <person name="Perry K.D."/>
            <person name="Baker G."/>
            <person name="Powis K."/>
            <person name="Heckel D.G."/>
            <person name="Baxter S.W."/>
        </authorList>
    </citation>
    <scope>NUCLEOTIDE SEQUENCE [LARGE SCALE GENOMIC DNA]</scope>
    <source>
        <strain evidence="1 2">LV</strain>
        <tissue evidence="1">Single pupa</tissue>
    </source>
</reference>
<keyword evidence="2" id="KW-1185">Reference proteome</keyword>
<comment type="caution">
    <text evidence="1">The sequence shown here is derived from an EMBL/GenBank/DDBJ whole genome shotgun (WGS) entry which is preliminary data.</text>
</comment>
<protein>
    <recommendedName>
        <fullName evidence="3">Secreted protein</fullName>
    </recommendedName>
</protein>
<dbReference type="Proteomes" id="UP000823941">
    <property type="component" value="Chromosome 16"/>
</dbReference>
<sequence length="67" mass="7284">MDASRTCAGRSVLMMAIYIMRSVVLRGASSTQTMLPMSSDHELPSRSCTHHVISNSISNTTLLVVMV</sequence>
<gene>
    <name evidence="1" type="ORF">JYU34_011632</name>
</gene>
<dbReference type="EMBL" id="JAHIBW010000016">
    <property type="protein sequence ID" value="KAG7303172.1"/>
    <property type="molecule type" value="Genomic_DNA"/>
</dbReference>
<proteinExistence type="predicted"/>
<organism evidence="1 2">
    <name type="scientific">Plutella xylostella</name>
    <name type="common">Diamondback moth</name>
    <name type="synonym">Plutella maculipennis</name>
    <dbReference type="NCBI Taxonomy" id="51655"/>
    <lineage>
        <taxon>Eukaryota</taxon>
        <taxon>Metazoa</taxon>
        <taxon>Ecdysozoa</taxon>
        <taxon>Arthropoda</taxon>
        <taxon>Hexapoda</taxon>
        <taxon>Insecta</taxon>
        <taxon>Pterygota</taxon>
        <taxon>Neoptera</taxon>
        <taxon>Endopterygota</taxon>
        <taxon>Lepidoptera</taxon>
        <taxon>Glossata</taxon>
        <taxon>Ditrysia</taxon>
        <taxon>Yponomeutoidea</taxon>
        <taxon>Plutellidae</taxon>
        <taxon>Plutella</taxon>
    </lineage>
</organism>
<name>A0ABQ7QD80_PLUXY</name>